<evidence type="ECO:0000313" key="2">
    <source>
        <dbReference type="Proteomes" id="UP001267878"/>
    </source>
</evidence>
<comment type="caution">
    <text evidence="1">The sequence shown here is derived from an EMBL/GenBank/DDBJ whole genome shotgun (WGS) entry which is preliminary data.</text>
</comment>
<gene>
    <name evidence="1" type="ORF">J2X04_000888</name>
</gene>
<name>A0ABU1VM41_9GAMM</name>
<accession>A0ABU1VM41</accession>
<keyword evidence="2" id="KW-1185">Reference proteome</keyword>
<dbReference type="Proteomes" id="UP001267878">
    <property type="component" value="Unassembled WGS sequence"/>
</dbReference>
<protein>
    <submittedName>
        <fullName evidence="1">Uncharacterized protein</fullName>
    </submittedName>
</protein>
<evidence type="ECO:0000313" key="1">
    <source>
        <dbReference type="EMBL" id="MDR7098541.1"/>
    </source>
</evidence>
<organism evidence="1 2">
    <name type="scientific">Agrilutibacter niabensis</name>
    <dbReference type="NCBI Taxonomy" id="380628"/>
    <lineage>
        <taxon>Bacteria</taxon>
        <taxon>Pseudomonadati</taxon>
        <taxon>Pseudomonadota</taxon>
        <taxon>Gammaproteobacteria</taxon>
        <taxon>Lysobacterales</taxon>
        <taxon>Lysobacteraceae</taxon>
        <taxon>Agrilutibacter</taxon>
    </lineage>
</organism>
<proteinExistence type="predicted"/>
<reference evidence="1 2" key="1">
    <citation type="submission" date="2023-07" db="EMBL/GenBank/DDBJ databases">
        <title>Sorghum-associated microbial communities from plants grown in Nebraska, USA.</title>
        <authorList>
            <person name="Schachtman D."/>
        </authorList>
    </citation>
    <scope>NUCLEOTIDE SEQUENCE [LARGE SCALE GENOMIC DNA]</scope>
    <source>
        <strain evidence="1 2">BE187</strain>
    </source>
</reference>
<dbReference type="RefSeq" id="WP_310052541.1">
    <property type="nucleotide sequence ID" value="NZ_JAVDVW010000001.1"/>
</dbReference>
<dbReference type="EMBL" id="JAVDVW010000001">
    <property type="protein sequence ID" value="MDR7098541.1"/>
    <property type="molecule type" value="Genomic_DNA"/>
</dbReference>
<sequence>MKFTFEGEQLTISEIRKRVPILANNTIRSHFECGPQHADLHALL</sequence>